<feature type="coiled-coil region" evidence="1">
    <location>
        <begin position="940"/>
        <end position="1018"/>
    </location>
</feature>
<dbReference type="RefSeq" id="WP_144369351.1">
    <property type="nucleotide sequence ID" value="NZ_CABHNB010000033.1"/>
</dbReference>
<gene>
    <name evidence="3" type="ORF">ROSSTS7063_02404</name>
</gene>
<proteinExistence type="predicted"/>
<dbReference type="GO" id="GO:0016887">
    <property type="term" value="F:ATP hydrolysis activity"/>
    <property type="evidence" value="ECO:0007669"/>
    <property type="project" value="InterPro"/>
</dbReference>
<keyword evidence="1" id="KW-0175">Coiled coil</keyword>
<feature type="coiled-coil region" evidence="1">
    <location>
        <begin position="421"/>
        <end position="510"/>
    </location>
</feature>
<dbReference type="SUPFAM" id="SSF52540">
    <property type="entry name" value="P-loop containing nucleoside triphosphate hydrolases"/>
    <property type="match status" value="2"/>
</dbReference>
<dbReference type="Gene3D" id="3.40.50.300">
    <property type="entry name" value="P-loop containing nucleotide triphosphate hydrolases"/>
    <property type="match status" value="2"/>
</dbReference>
<organism evidence="3 4">
    <name type="scientific">Blautia obeum</name>
    <dbReference type="NCBI Taxonomy" id="40520"/>
    <lineage>
        <taxon>Bacteria</taxon>
        <taxon>Bacillati</taxon>
        <taxon>Bacillota</taxon>
        <taxon>Clostridia</taxon>
        <taxon>Lachnospirales</taxon>
        <taxon>Lachnospiraceae</taxon>
        <taxon>Blautia</taxon>
    </lineage>
</organism>
<dbReference type="AlphaFoldDB" id="A0A564U5Z8"/>
<protein>
    <recommendedName>
        <fullName evidence="2">Rad50/SbcC-type AAA domain-containing protein</fullName>
    </recommendedName>
</protein>
<evidence type="ECO:0000313" key="4">
    <source>
        <dbReference type="Proteomes" id="UP000409147"/>
    </source>
</evidence>
<evidence type="ECO:0000259" key="2">
    <source>
        <dbReference type="Pfam" id="PF13476"/>
    </source>
</evidence>
<feature type="domain" description="Rad50/SbcC-type AAA" evidence="2">
    <location>
        <begin position="146"/>
        <end position="352"/>
    </location>
</feature>
<keyword evidence="4" id="KW-1185">Reference proteome</keyword>
<dbReference type="Proteomes" id="UP000409147">
    <property type="component" value="Unassembled WGS sequence"/>
</dbReference>
<accession>A0A564U5Z8</accession>
<name>A0A564U5Z8_9FIRM</name>
<feature type="coiled-coil region" evidence="1">
    <location>
        <begin position="744"/>
        <end position="771"/>
    </location>
</feature>
<dbReference type="Pfam" id="PF13476">
    <property type="entry name" value="AAA_23"/>
    <property type="match status" value="1"/>
</dbReference>
<dbReference type="EMBL" id="CABHNB010000033">
    <property type="protein sequence ID" value="VUX14933.1"/>
    <property type="molecule type" value="Genomic_DNA"/>
</dbReference>
<reference evidence="3 4" key="1">
    <citation type="submission" date="2019-07" db="EMBL/GenBank/DDBJ databases">
        <authorList>
            <person name="Hibberd C M."/>
            <person name="Gehrig L. J."/>
            <person name="Chang H.-W."/>
            <person name="Venkatesh S."/>
        </authorList>
    </citation>
    <scope>NUCLEOTIDE SEQUENCE [LARGE SCALE GENOMIC DNA]</scope>
    <source>
        <strain evidence="3">Ruminococcus_obeum_SSTS_Bg7063</strain>
    </source>
</reference>
<feature type="coiled-coil region" evidence="1">
    <location>
        <begin position="325"/>
        <end position="359"/>
    </location>
</feature>
<evidence type="ECO:0000313" key="3">
    <source>
        <dbReference type="EMBL" id="VUX14933.1"/>
    </source>
</evidence>
<feature type="coiled-coil region" evidence="1">
    <location>
        <begin position="798"/>
        <end position="828"/>
    </location>
</feature>
<dbReference type="GO" id="GO:0006302">
    <property type="term" value="P:double-strand break repair"/>
    <property type="evidence" value="ECO:0007669"/>
    <property type="project" value="InterPro"/>
</dbReference>
<sequence>MDKWERQDINNLDFKELCENFYYYKRKMGYGPAAIEGYDANVFICIFKDKEQLISNWKKINYIIAFRVQKRIDKIIEKSNFYICLFVNECIGSDNKSKIQGNSFCAKKYIFEEKLMNEKEYLERVEARIFALGIEKSVGETFKINQIELQNFRRYEGKLKVDLTGKNKKPSAFTLIYAKNGYGKTSLFDGLEYVFKGEVDRIVELIKSNKDQPLKGAIYHNKNCVDKPAYSQIKLEDGRIIKRNVASVKAGKNDSRLNRLGKHNGLNIIGSTTDKEKWNQIILPHDKIDTFISAHTPTERYEEWMKSAPELEVERENFIESYKILRDKEVSLEKVKEEIKELKKELNKIEKSKVAVIQLGKLCEEYNTLVKSEDSLLFNETNSSLEIYNNLLNKIAKRIRYIKNEILTSYDLKLEQGNSIRNGKIRDAESLESALKNVEDKKQKFINQKDKHTKFINVEKEIKAVEEKFNKLKKEKTPLDTIYELGIKKVEEEKNRYLELNKDIAGIEKTEEYFELENKKSEKALNDLIKKSTEIQKIIDPKEMVISIEEKIGVISKGEKDILFKKQDIRRIKESINKFDELIKLKKKELERIDTIKIPRNISELPTIKWAEVESLLSNEEQMQLKTYEECWRGLEKELEVREEIQNQENEIAEETKKICELGSEFLLNHREQTICPLCKEPFANWEELFERVNRVEKTTEKENREKRQLIINRINELDIEYEKFYNMFFSKKEDEQVKRLDQIIIYEREKNSKEIQLGNLEIEIESLKKKIQLNKEWLENQDIILNEYSMEEWRLWLENKKAECRKLQLQKDELKKKIKELHTIRQNNKEHIEIKTKQKESIIDNSKLYSMILFLMEKPDEFDVEFERNSLKTSIEFLKIEEEKKRNELMQYKDYEQFDEMDIKQKVSECDIEIVNLQELKKQAGIFERFSPEGIEKSINAWEKEKKNYEVQLELLYEMKEENGARTYFEKYTAICKKIENQNRNLENKVLQIQKVKKSYESEKNNLEIKLKDYFSQTIMNEIYQKIDPHEIMKNVTYHLNFNEKDEPQLFIEVCEGEESSKKFYRPETYFSTAQLNTVAFSSFFGRALSTNSLPIKTICIDDPIGHFDDMNILGFTDMVRCILEKQDCQIIMSTHEEKVYQIMKRKLDPNFYNTLFIQLDNSEKVVWDKANC</sequence>
<dbReference type="InterPro" id="IPR038729">
    <property type="entry name" value="Rad50/SbcC_AAA"/>
</dbReference>
<evidence type="ECO:0000256" key="1">
    <source>
        <dbReference type="SAM" id="Coils"/>
    </source>
</evidence>
<dbReference type="InterPro" id="IPR027417">
    <property type="entry name" value="P-loop_NTPase"/>
</dbReference>